<evidence type="ECO:0000313" key="2">
    <source>
        <dbReference type="EMBL" id="TNU73546.1"/>
    </source>
</evidence>
<dbReference type="EMBL" id="VENP01000041">
    <property type="protein sequence ID" value="TNU73546.1"/>
    <property type="molecule type" value="Genomic_DNA"/>
</dbReference>
<dbReference type="InterPro" id="IPR016709">
    <property type="entry name" value="HadA-like"/>
</dbReference>
<organism evidence="2 3">
    <name type="scientific">Miniimonas arenae</name>
    <dbReference type="NCBI Taxonomy" id="676201"/>
    <lineage>
        <taxon>Bacteria</taxon>
        <taxon>Bacillati</taxon>
        <taxon>Actinomycetota</taxon>
        <taxon>Actinomycetes</taxon>
        <taxon>Micrococcales</taxon>
        <taxon>Beutenbergiaceae</taxon>
        <taxon>Miniimonas</taxon>
    </lineage>
</organism>
<dbReference type="InterPro" id="IPR039569">
    <property type="entry name" value="FAS1-like_DH_region"/>
</dbReference>
<gene>
    <name evidence="2" type="ORF">FH969_10770</name>
</gene>
<name>A0A5C5BCC5_9MICO</name>
<dbReference type="Proteomes" id="UP000313849">
    <property type="component" value="Unassembled WGS sequence"/>
</dbReference>
<dbReference type="OrthoDB" id="5415111at2"/>
<evidence type="ECO:0000259" key="1">
    <source>
        <dbReference type="Pfam" id="PF13452"/>
    </source>
</evidence>
<accession>A0A5C5BCC5</accession>
<dbReference type="PIRSF" id="PIRSF018072">
    <property type="entry name" value="UCP018072"/>
    <property type="match status" value="1"/>
</dbReference>
<reference evidence="2 3" key="1">
    <citation type="submission" date="2019-06" db="EMBL/GenBank/DDBJ databases">
        <title>Draft genome sequence of Miniimonas arenae KCTC 19750T isolated from sea sand.</title>
        <authorList>
            <person name="Park S.-J."/>
        </authorList>
    </citation>
    <scope>NUCLEOTIDE SEQUENCE [LARGE SCALE GENOMIC DNA]</scope>
    <source>
        <strain evidence="2 3">KCTC 19750</strain>
    </source>
</reference>
<dbReference type="Pfam" id="PF13452">
    <property type="entry name" value="FAS1_DH_region"/>
    <property type="match status" value="1"/>
</dbReference>
<dbReference type="RefSeq" id="WP_108719173.1">
    <property type="nucleotide sequence ID" value="NZ_VENP01000041.1"/>
</dbReference>
<keyword evidence="3" id="KW-1185">Reference proteome</keyword>
<dbReference type="SUPFAM" id="SSF54637">
    <property type="entry name" value="Thioesterase/thiol ester dehydrase-isomerase"/>
    <property type="match status" value="1"/>
</dbReference>
<protein>
    <submittedName>
        <fullName evidence="2">MaoC family dehydratase</fullName>
    </submittedName>
</protein>
<proteinExistence type="predicted"/>
<dbReference type="Gene3D" id="3.10.129.10">
    <property type="entry name" value="Hotdog Thioesterase"/>
    <property type="match status" value="1"/>
</dbReference>
<sequence length="151" mass="15424">MVGAVDASRVGSVFTGTPPFEVTRRDVVAFADAVGATSSVHRDVDAARAAGYADLVAPVTFAVVVAQEAESEYIADPASGIDFSRVVHADESFAHRRPLVAGESVTTAVHVDAVTTRGPLTLVTTRTELTDAAGDGVATVVSTLAVRGADA</sequence>
<dbReference type="AlphaFoldDB" id="A0A5C5BCC5"/>
<comment type="caution">
    <text evidence="2">The sequence shown here is derived from an EMBL/GenBank/DDBJ whole genome shotgun (WGS) entry which is preliminary data.</text>
</comment>
<feature type="domain" description="FAS1-like dehydratase" evidence="1">
    <location>
        <begin position="10"/>
        <end position="139"/>
    </location>
</feature>
<dbReference type="InterPro" id="IPR029069">
    <property type="entry name" value="HotDog_dom_sf"/>
</dbReference>
<evidence type="ECO:0000313" key="3">
    <source>
        <dbReference type="Proteomes" id="UP000313849"/>
    </source>
</evidence>
<dbReference type="CDD" id="cd03441">
    <property type="entry name" value="R_hydratase_like"/>
    <property type="match status" value="1"/>
</dbReference>